<accession>A0A4R6GXU8</accession>
<evidence type="ECO:0000313" key="7">
    <source>
        <dbReference type="Proteomes" id="UP000294848"/>
    </source>
</evidence>
<comment type="function">
    <text evidence="4">Has an important function as a repair enzyme for proteins that have been inactivated by oxidation. Catalyzes the reversible oxidation-reduction of methionine sulfoxide in proteins to methionine.</text>
</comment>
<name>A0A4R6GXU8_9BACT</name>
<dbReference type="Pfam" id="PF01625">
    <property type="entry name" value="PMSR"/>
    <property type="match status" value="1"/>
</dbReference>
<dbReference type="Gene3D" id="3.30.1060.10">
    <property type="entry name" value="Peptide methionine sulphoxide reductase MsrA"/>
    <property type="match status" value="1"/>
</dbReference>
<evidence type="ECO:0000256" key="4">
    <source>
        <dbReference type="HAMAP-Rule" id="MF_01401"/>
    </source>
</evidence>
<dbReference type="Proteomes" id="UP000294848">
    <property type="component" value="Unassembled WGS sequence"/>
</dbReference>
<dbReference type="PANTHER" id="PTHR43774">
    <property type="entry name" value="PEPTIDE METHIONINE SULFOXIDE REDUCTASE"/>
    <property type="match status" value="1"/>
</dbReference>
<evidence type="ECO:0000259" key="5">
    <source>
        <dbReference type="Pfam" id="PF01625"/>
    </source>
</evidence>
<evidence type="ECO:0000256" key="1">
    <source>
        <dbReference type="ARBA" id="ARBA00023002"/>
    </source>
</evidence>
<evidence type="ECO:0000313" key="6">
    <source>
        <dbReference type="EMBL" id="TDN99810.1"/>
    </source>
</evidence>
<comment type="catalytic activity">
    <reaction evidence="3 4">
        <text>[thioredoxin]-disulfide + L-methionine + H2O = L-methionine (S)-S-oxide + [thioredoxin]-dithiol</text>
        <dbReference type="Rhea" id="RHEA:19993"/>
        <dbReference type="Rhea" id="RHEA-COMP:10698"/>
        <dbReference type="Rhea" id="RHEA-COMP:10700"/>
        <dbReference type="ChEBI" id="CHEBI:15377"/>
        <dbReference type="ChEBI" id="CHEBI:29950"/>
        <dbReference type="ChEBI" id="CHEBI:50058"/>
        <dbReference type="ChEBI" id="CHEBI:57844"/>
        <dbReference type="ChEBI" id="CHEBI:58772"/>
        <dbReference type="EC" id="1.8.4.11"/>
    </reaction>
</comment>
<feature type="domain" description="Peptide methionine sulphoxide reductase MsrA" evidence="5">
    <location>
        <begin position="4"/>
        <end position="156"/>
    </location>
</feature>
<keyword evidence="1 4" id="KW-0560">Oxidoreductase</keyword>
<dbReference type="AlphaFoldDB" id="A0A4R6GXU8"/>
<dbReference type="EMBL" id="SNWI01000006">
    <property type="protein sequence ID" value="TDN99810.1"/>
    <property type="molecule type" value="Genomic_DNA"/>
</dbReference>
<dbReference type="NCBIfam" id="TIGR00401">
    <property type="entry name" value="msrA"/>
    <property type="match status" value="1"/>
</dbReference>
<dbReference type="GO" id="GO:0033744">
    <property type="term" value="F:L-methionine:thioredoxin-disulfide S-oxidoreductase activity"/>
    <property type="evidence" value="ECO:0007669"/>
    <property type="project" value="RHEA"/>
</dbReference>
<dbReference type="HAMAP" id="MF_01401">
    <property type="entry name" value="MsrA"/>
    <property type="match status" value="1"/>
</dbReference>
<comment type="similarity">
    <text evidence="4">Belongs to the MsrA Met sulfoxide reductase family.</text>
</comment>
<organism evidence="6 7">
    <name type="scientific">Sunxiuqinia elliptica</name>
    <dbReference type="NCBI Taxonomy" id="655355"/>
    <lineage>
        <taxon>Bacteria</taxon>
        <taxon>Pseudomonadati</taxon>
        <taxon>Bacteroidota</taxon>
        <taxon>Bacteroidia</taxon>
        <taxon>Marinilabiliales</taxon>
        <taxon>Prolixibacteraceae</taxon>
        <taxon>Sunxiuqinia</taxon>
    </lineage>
</organism>
<evidence type="ECO:0000256" key="3">
    <source>
        <dbReference type="ARBA" id="ARBA00048782"/>
    </source>
</evidence>
<dbReference type="GO" id="GO:0008113">
    <property type="term" value="F:peptide-methionine (S)-S-oxide reductase activity"/>
    <property type="evidence" value="ECO:0007669"/>
    <property type="project" value="UniProtKB-UniRule"/>
</dbReference>
<dbReference type="InterPro" id="IPR002569">
    <property type="entry name" value="Met_Sox_Rdtase_MsrA_dom"/>
</dbReference>
<feature type="active site" evidence="4">
    <location>
        <position position="10"/>
    </location>
</feature>
<gene>
    <name evidence="4" type="primary">msrA</name>
    <name evidence="6" type="ORF">DET52_10619</name>
</gene>
<dbReference type="PANTHER" id="PTHR43774:SF1">
    <property type="entry name" value="PEPTIDE METHIONINE SULFOXIDE REDUCTASE MSRA 2"/>
    <property type="match status" value="1"/>
</dbReference>
<sequence>MELATFGNGCFWCTEAVFKELNGVIEVTSGFSGGDIVNPSYREVTTGRTGHAEVIEIEFDPAIISFQELLEVFWSTHDPTTLNRQGADVGTQYRSAIFYHNEQQKQLAEAFKQQLNEQNVFGKPVVTEISPWENFFKAEDYHQDYYENNPNQGYCQFVIVPKLDKFRKIFKAKLK</sequence>
<proteinExistence type="inferred from homology"/>
<evidence type="ECO:0000256" key="2">
    <source>
        <dbReference type="ARBA" id="ARBA00047806"/>
    </source>
</evidence>
<dbReference type="EC" id="1.8.4.11" evidence="4"/>
<comment type="caution">
    <text evidence="6">The sequence shown here is derived from an EMBL/GenBank/DDBJ whole genome shotgun (WGS) entry which is preliminary data.</text>
</comment>
<dbReference type="RefSeq" id="WP_243745424.1">
    <property type="nucleotide sequence ID" value="NZ_SNWI01000006.1"/>
</dbReference>
<dbReference type="InterPro" id="IPR036509">
    <property type="entry name" value="Met_Sox_Rdtase_MsrA_sf"/>
</dbReference>
<protein>
    <recommendedName>
        <fullName evidence="4">Peptide methionine sulfoxide reductase MsrA</fullName>
        <shortName evidence="4">Protein-methionine-S-oxide reductase</shortName>
        <ecNumber evidence="4">1.8.4.11</ecNumber>
    </recommendedName>
    <alternativeName>
        <fullName evidence="4">Peptide-methionine (S)-S-oxide reductase</fullName>
        <shortName evidence="4">Peptide Met(O) reductase</shortName>
    </alternativeName>
</protein>
<reference evidence="6 7" key="1">
    <citation type="submission" date="2019-03" db="EMBL/GenBank/DDBJ databases">
        <title>Freshwater and sediment microbial communities from various areas in North America, analyzing microbe dynamics in response to fracking.</title>
        <authorList>
            <person name="Lamendella R."/>
        </authorList>
    </citation>
    <scope>NUCLEOTIDE SEQUENCE [LARGE SCALE GENOMIC DNA]</scope>
    <source>
        <strain evidence="6 7">114D</strain>
    </source>
</reference>
<comment type="catalytic activity">
    <reaction evidence="2 4">
        <text>L-methionyl-[protein] + [thioredoxin]-disulfide + H2O = L-methionyl-(S)-S-oxide-[protein] + [thioredoxin]-dithiol</text>
        <dbReference type="Rhea" id="RHEA:14217"/>
        <dbReference type="Rhea" id="RHEA-COMP:10698"/>
        <dbReference type="Rhea" id="RHEA-COMP:10700"/>
        <dbReference type="Rhea" id="RHEA-COMP:12313"/>
        <dbReference type="Rhea" id="RHEA-COMP:12315"/>
        <dbReference type="ChEBI" id="CHEBI:15377"/>
        <dbReference type="ChEBI" id="CHEBI:16044"/>
        <dbReference type="ChEBI" id="CHEBI:29950"/>
        <dbReference type="ChEBI" id="CHEBI:44120"/>
        <dbReference type="ChEBI" id="CHEBI:50058"/>
        <dbReference type="EC" id="1.8.4.11"/>
    </reaction>
</comment>
<dbReference type="SUPFAM" id="SSF55068">
    <property type="entry name" value="Peptide methionine sulfoxide reductase"/>
    <property type="match status" value="1"/>
</dbReference>